<keyword evidence="10" id="KW-1185">Reference proteome</keyword>
<dbReference type="Proteomes" id="UP000729290">
    <property type="component" value="Unassembled WGS sequence"/>
</dbReference>
<dbReference type="NCBIfam" id="TIGR00242">
    <property type="entry name" value="division/cell wall cluster transcriptional repressor MraZ"/>
    <property type="match status" value="1"/>
</dbReference>
<dbReference type="PANTHER" id="PTHR34701:SF1">
    <property type="entry name" value="TRANSCRIPTIONAL REGULATOR MRAZ"/>
    <property type="match status" value="1"/>
</dbReference>
<name>A0ABS2G6R9_9FIRM</name>
<dbReference type="Gene3D" id="3.40.1550.20">
    <property type="entry name" value="Transcriptional regulator MraZ domain"/>
    <property type="match status" value="1"/>
</dbReference>
<gene>
    <name evidence="7 9" type="primary">mraZ</name>
    <name evidence="9" type="ORF">H9X83_00070</name>
</gene>
<evidence type="ECO:0000259" key="8">
    <source>
        <dbReference type="PROSITE" id="PS51740"/>
    </source>
</evidence>
<dbReference type="Pfam" id="PF02381">
    <property type="entry name" value="MraZ"/>
    <property type="match status" value="2"/>
</dbReference>
<dbReference type="RefSeq" id="WP_205132526.1">
    <property type="nucleotide sequence ID" value="NZ_JACSNT010000001.1"/>
</dbReference>
<accession>A0ABS2G6R9</accession>
<dbReference type="CDD" id="cd16320">
    <property type="entry name" value="MraZ_N"/>
    <property type="match status" value="1"/>
</dbReference>
<dbReference type="InterPro" id="IPR035642">
    <property type="entry name" value="MraZ_N"/>
</dbReference>
<dbReference type="InterPro" id="IPR003444">
    <property type="entry name" value="MraZ"/>
</dbReference>
<dbReference type="InterPro" id="IPR037914">
    <property type="entry name" value="SpoVT-AbrB_sf"/>
</dbReference>
<dbReference type="InterPro" id="IPR038619">
    <property type="entry name" value="MraZ_sf"/>
</dbReference>
<dbReference type="PROSITE" id="PS51740">
    <property type="entry name" value="SPOVT_ABRB"/>
    <property type="match status" value="2"/>
</dbReference>
<dbReference type="PANTHER" id="PTHR34701">
    <property type="entry name" value="TRANSCRIPTIONAL REGULATOR MRAZ"/>
    <property type="match status" value="1"/>
</dbReference>
<dbReference type="SUPFAM" id="SSF89447">
    <property type="entry name" value="AbrB/MazE/MraZ-like"/>
    <property type="match status" value="1"/>
</dbReference>
<comment type="subunit">
    <text evidence="7">Forms oligomers.</text>
</comment>
<comment type="caution">
    <text evidence="9">The sequence shown here is derived from an EMBL/GenBank/DDBJ whole genome shotgun (WGS) entry which is preliminary data.</text>
</comment>
<dbReference type="InterPro" id="IPR035644">
    <property type="entry name" value="MraZ_C"/>
</dbReference>
<keyword evidence="3" id="KW-0677">Repeat</keyword>
<evidence type="ECO:0000256" key="5">
    <source>
        <dbReference type="ARBA" id="ARBA00023125"/>
    </source>
</evidence>
<keyword evidence="4 7" id="KW-0805">Transcription regulation</keyword>
<organism evidence="9 10">
    <name type="scientific">Anaerotignum lactatifermentans</name>
    <dbReference type="NCBI Taxonomy" id="160404"/>
    <lineage>
        <taxon>Bacteria</taxon>
        <taxon>Bacillati</taxon>
        <taxon>Bacillota</taxon>
        <taxon>Clostridia</taxon>
        <taxon>Lachnospirales</taxon>
        <taxon>Anaerotignaceae</taxon>
        <taxon>Anaerotignum</taxon>
    </lineage>
</organism>
<evidence type="ECO:0000256" key="3">
    <source>
        <dbReference type="ARBA" id="ARBA00022737"/>
    </source>
</evidence>
<comment type="similarity">
    <text evidence="7">Belongs to the MraZ family.</text>
</comment>
<comment type="subcellular location">
    <subcellularLocation>
        <location evidence="7">Cytoplasm</location>
        <location evidence="7">Nucleoid</location>
    </subcellularLocation>
</comment>
<dbReference type="CDD" id="cd16321">
    <property type="entry name" value="MraZ_C"/>
    <property type="match status" value="1"/>
</dbReference>
<feature type="domain" description="SpoVT-AbrB" evidence="8">
    <location>
        <begin position="76"/>
        <end position="119"/>
    </location>
</feature>
<dbReference type="HAMAP" id="MF_01008">
    <property type="entry name" value="MraZ"/>
    <property type="match status" value="1"/>
</dbReference>
<evidence type="ECO:0000256" key="4">
    <source>
        <dbReference type="ARBA" id="ARBA00023015"/>
    </source>
</evidence>
<feature type="domain" description="SpoVT-AbrB" evidence="8">
    <location>
        <begin position="5"/>
        <end position="47"/>
    </location>
</feature>
<keyword evidence="5 7" id="KW-0238">DNA-binding</keyword>
<dbReference type="EMBL" id="JACSNV010000001">
    <property type="protein sequence ID" value="MBM6876557.1"/>
    <property type="molecule type" value="Genomic_DNA"/>
</dbReference>
<evidence type="ECO:0000256" key="6">
    <source>
        <dbReference type="ARBA" id="ARBA00023163"/>
    </source>
</evidence>
<proteinExistence type="inferred from homology"/>
<evidence type="ECO:0000256" key="1">
    <source>
        <dbReference type="ARBA" id="ARBA00013860"/>
    </source>
</evidence>
<evidence type="ECO:0000313" key="9">
    <source>
        <dbReference type="EMBL" id="MBM6876557.1"/>
    </source>
</evidence>
<evidence type="ECO:0000313" key="10">
    <source>
        <dbReference type="Proteomes" id="UP000729290"/>
    </source>
</evidence>
<protein>
    <recommendedName>
        <fullName evidence="1 7">Transcriptional regulator MraZ</fullName>
    </recommendedName>
</protein>
<keyword evidence="2 7" id="KW-0963">Cytoplasm</keyword>
<evidence type="ECO:0000256" key="7">
    <source>
        <dbReference type="HAMAP-Rule" id="MF_01008"/>
    </source>
</evidence>
<dbReference type="InterPro" id="IPR020603">
    <property type="entry name" value="MraZ_dom"/>
</dbReference>
<keyword evidence="6 7" id="KW-0804">Transcription</keyword>
<evidence type="ECO:0000256" key="2">
    <source>
        <dbReference type="ARBA" id="ARBA00022490"/>
    </source>
</evidence>
<dbReference type="InterPro" id="IPR007159">
    <property type="entry name" value="SpoVT-AbrB_dom"/>
</dbReference>
<sequence length="143" mass="16640">MFMGEYQHSIDAKGRLIVPAKFREGLGEHFVVTKGLDNCLFAYPREEWKVFEEKLKQLPLTSTGARKFVRFFFAGAVECELDNQGRIILPSNLREYAGLKKDIVSIGVNNRIEIWNKENWKEYNEEENFISNDLAFEMENLGI</sequence>
<reference evidence="9 10" key="1">
    <citation type="journal article" date="2021" name="Sci. Rep.">
        <title>The distribution of antibiotic resistance genes in chicken gut microbiota commensals.</title>
        <authorList>
            <person name="Juricova H."/>
            <person name="Matiasovicova J."/>
            <person name="Kubasova T."/>
            <person name="Cejkova D."/>
            <person name="Rychlik I."/>
        </authorList>
    </citation>
    <scope>NUCLEOTIDE SEQUENCE [LARGE SCALE GENOMIC DNA]</scope>
    <source>
        <strain evidence="9 10">An431b</strain>
    </source>
</reference>